<accession>A0AAI8YFW0</accession>
<feature type="region of interest" description="Disordered" evidence="1">
    <location>
        <begin position="1"/>
        <end position="20"/>
    </location>
</feature>
<keyword evidence="2" id="KW-0812">Transmembrane</keyword>
<feature type="compositionally biased region" description="Polar residues" evidence="1">
    <location>
        <begin position="1"/>
        <end position="13"/>
    </location>
</feature>
<reference evidence="3" key="1">
    <citation type="submission" date="2023-10" db="EMBL/GenBank/DDBJ databases">
        <authorList>
            <person name="Hackl T."/>
        </authorList>
    </citation>
    <scope>NUCLEOTIDE SEQUENCE</scope>
</reference>
<evidence type="ECO:0000256" key="1">
    <source>
        <dbReference type="SAM" id="MobiDB-lite"/>
    </source>
</evidence>
<evidence type="ECO:0000256" key="2">
    <source>
        <dbReference type="SAM" id="Phobius"/>
    </source>
</evidence>
<dbReference type="Proteomes" id="UP001295740">
    <property type="component" value="Unassembled WGS sequence"/>
</dbReference>
<protein>
    <submittedName>
        <fullName evidence="3">Uu.00g106180.m01.CDS01</fullName>
    </submittedName>
</protein>
<proteinExistence type="predicted"/>
<gene>
    <name evidence="3" type="ORF">KHLLAP_LOCUS3692</name>
</gene>
<keyword evidence="2" id="KW-1133">Transmembrane helix</keyword>
<feature type="transmembrane region" description="Helical" evidence="2">
    <location>
        <begin position="175"/>
        <end position="204"/>
    </location>
</feature>
<name>A0AAI8YFW0_9PEZI</name>
<evidence type="ECO:0000313" key="4">
    <source>
        <dbReference type="Proteomes" id="UP001295740"/>
    </source>
</evidence>
<dbReference type="EMBL" id="CAUWAG010000004">
    <property type="protein sequence ID" value="CAJ2503224.1"/>
    <property type="molecule type" value="Genomic_DNA"/>
</dbReference>
<keyword evidence="2" id="KW-0472">Membrane</keyword>
<evidence type="ECO:0000313" key="3">
    <source>
        <dbReference type="EMBL" id="CAJ2503224.1"/>
    </source>
</evidence>
<organism evidence="3 4">
    <name type="scientific">Anthostomella pinea</name>
    <dbReference type="NCBI Taxonomy" id="933095"/>
    <lineage>
        <taxon>Eukaryota</taxon>
        <taxon>Fungi</taxon>
        <taxon>Dikarya</taxon>
        <taxon>Ascomycota</taxon>
        <taxon>Pezizomycotina</taxon>
        <taxon>Sordariomycetes</taxon>
        <taxon>Xylariomycetidae</taxon>
        <taxon>Xylariales</taxon>
        <taxon>Xylariaceae</taxon>
        <taxon>Anthostomella</taxon>
    </lineage>
</organism>
<sequence length="214" mass="24351">MSFNNFVKSQGQGKTHWRSEQPMLPLRSQAYLKGASLNHLLLNEKDGTVAVYHYTSVLKENLRGNQGLHTEDNETQSSELFCSLPRSLALETLNTLRYVLFPVNPESRSILRTLVSRDGFDADNCRLESSQPPEGDTIKYEYWGTQLMSLYDEIENPTPRGYLEMWMERKSGARYVMMATVTGVFIAVLLGAAGLAVSIFQAWVGWQQWQHPIK</sequence>
<dbReference type="AlphaFoldDB" id="A0AAI8YFW0"/>
<keyword evidence="4" id="KW-1185">Reference proteome</keyword>
<comment type="caution">
    <text evidence="3">The sequence shown here is derived from an EMBL/GenBank/DDBJ whole genome shotgun (WGS) entry which is preliminary data.</text>
</comment>